<dbReference type="Proteomes" id="UP000828941">
    <property type="component" value="Chromosome 3"/>
</dbReference>
<protein>
    <submittedName>
        <fullName evidence="1">Uncharacterized protein</fullName>
    </submittedName>
</protein>
<proteinExistence type="predicted"/>
<accession>A0ACB9PU39</accession>
<comment type="caution">
    <text evidence="1">The sequence shown here is derived from an EMBL/GenBank/DDBJ whole genome shotgun (WGS) entry which is preliminary data.</text>
</comment>
<keyword evidence="2" id="KW-1185">Reference proteome</keyword>
<organism evidence="1 2">
    <name type="scientific">Bauhinia variegata</name>
    <name type="common">Purple orchid tree</name>
    <name type="synonym">Phanera variegata</name>
    <dbReference type="NCBI Taxonomy" id="167791"/>
    <lineage>
        <taxon>Eukaryota</taxon>
        <taxon>Viridiplantae</taxon>
        <taxon>Streptophyta</taxon>
        <taxon>Embryophyta</taxon>
        <taxon>Tracheophyta</taxon>
        <taxon>Spermatophyta</taxon>
        <taxon>Magnoliopsida</taxon>
        <taxon>eudicotyledons</taxon>
        <taxon>Gunneridae</taxon>
        <taxon>Pentapetalae</taxon>
        <taxon>rosids</taxon>
        <taxon>fabids</taxon>
        <taxon>Fabales</taxon>
        <taxon>Fabaceae</taxon>
        <taxon>Cercidoideae</taxon>
        <taxon>Cercideae</taxon>
        <taxon>Bauhiniinae</taxon>
        <taxon>Bauhinia</taxon>
    </lineage>
</organism>
<dbReference type="EMBL" id="CM039428">
    <property type="protein sequence ID" value="KAI4351519.1"/>
    <property type="molecule type" value="Genomic_DNA"/>
</dbReference>
<evidence type="ECO:0000313" key="2">
    <source>
        <dbReference type="Proteomes" id="UP000828941"/>
    </source>
</evidence>
<reference evidence="1 2" key="1">
    <citation type="journal article" date="2022" name="DNA Res.">
        <title>Chromosomal-level genome assembly of the orchid tree Bauhinia variegata (Leguminosae; Cercidoideae) supports the allotetraploid origin hypothesis of Bauhinia.</title>
        <authorList>
            <person name="Zhong Y."/>
            <person name="Chen Y."/>
            <person name="Zheng D."/>
            <person name="Pang J."/>
            <person name="Liu Y."/>
            <person name="Luo S."/>
            <person name="Meng S."/>
            <person name="Qian L."/>
            <person name="Wei D."/>
            <person name="Dai S."/>
            <person name="Zhou R."/>
        </authorList>
    </citation>
    <scope>NUCLEOTIDE SEQUENCE [LARGE SCALE GENOMIC DNA]</scope>
    <source>
        <strain evidence="1">BV-YZ2020</strain>
    </source>
</reference>
<sequence length="98" mass="10796">MMDDRDSGRKGRPIFTPDTPGPEDAWPTRQNSSNSGHFDIDSPPKQASIPMNTGNRRVGAHPLFGAGPTGNPSMTLRNMMLSPIKRPQLARKHTQIFT</sequence>
<gene>
    <name evidence="1" type="ORF">L6164_005883</name>
</gene>
<name>A0ACB9PU39_BAUVA</name>
<evidence type="ECO:0000313" key="1">
    <source>
        <dbReference type="EMBL" id="KAI4351519.1"/>
    </source>
</evidence>